<dbReference type="Proteomes" id="UP000663829">
    <property type="component" value="Unassembled WGS sequence"/>
</dbReference>
<keyword evidence="5" id="KW-0378">Hydrolase</keyword>
<dbReference type="AlphaFoldDB" id="A0A816CWD6"/>
<dbReference type="GO" id="GO:0006508">
    <property type="term" value="P:proteolysis"/>
    <property type="evidence" value="ECO:0007669"/>
    <property type="project" value="UniProtKB-KW"/>
</dbReference>
<dbReference type="GO" id="GO:0006520">
    <property type="term" value="P:amino acid metabolic process"/>
    <property type="evidence" value="ECO:0007669"/>
    <property type="project" value="TreeGrafter"/>
</dbReference>
<keyword evidence="4" id="KW-0479">Metal-binding</keyword>
<dbReference type="Pfam" id="PF07687">
    <property type="entry name" value="M20_dimer"/>
    <property type="match status" value="1"/>
</dbReference>
<organism evidence="8 10">
    <name type="scientific">Didymodactylos carnosus</name>
    <dbReference type="NCBI Taxonomy" id="1234261"/>
    <lineage>
        <taxon>Eukaryota</taxon>
        <taxon>Metazoa</taxon>
        <taxon>Spiralia</taxon>
        <taxon>Gnathifera</taxon>
        <taxon>Rotifera</taxon>
        <taxon>Eurotatoria</taxon>
        <taxon>Bdelloidea</taxon>
        <taxon>Philodinida</taxon>
        <taxon>Philodinidae</taxon>
        <taxon>Didymodactylos</taxon>
    </lineage>
</organism>
<feature type="domain" description="Peptidase M20 dimerisation" evidence="7">
    <location>
        <begin position="52"/>
        <end position="114"/>
    </location>
</feature>
<proteinExistence type="inferred from homology"/>
<dbReference type="EC" id="3.5.1.14" evidence="2"/>
<gene>
    <name evidence="8" type="ORF">GPM918_LOCUS44260</name>
    <name evidence="9" type="ORF">SRO942_LOCUS46029</name>
</gene>
<dbReference type="GO" id="GO:0043605">
    <property type="term" value="P:amide catabolic process"/>
    <property type="evidence" value="ECO:0007669"/>
    <property type="project" value="TreeGrafter"/>
</dbReference>
<dbReference type="InterPro" id="IPR036264">
    <property type="entry name" value="Bact_exopeptidase_dim_dom"/>
</dbReference>
<reference evidence="8" key="1">
    <citation type="submission" date="2021-02" db="EMBL/GenBank/DDBJ databases">
        <authorList>
            <person name="Nowell W R."/>
        </authorList>
    </citation>
    <scope>NUCLEOTIDE SEQUENCE</scope>
</reference>
<dbReference type="PANTHER" id="PTHR45962">
    <property type="entry name" value="N-FATTY-ACYL-AMINO ACID SYNTHASE/HYDROLASE PM20D1"/>
    <property type="match status" value="1"/>
</dbReference>
<dbReference type="Gene3D" id="3.30.70.360">
    <property type="match status" value="1"/>
</dbReference>
<dbReference type="EMBL" id="CAJOBC010110907">
    <property type="protein sequence ID" value="CAF4526887.1"/>
    <property type="molecule type" value="Genomic_DNA"/>
</dbReference>
<keyword evidence="10" id="KW-1185">Reference proteome</keyword>
<evidence type="ECO:0000313" key="10">
    <source>
        <dbReference type="Proteomes" id="UP000663829"/>
    </source>
</evidence>
<dbReference type="Proteomes" id="UP000681722">
    <property type="component" value="Unassembled WGS sequence"/>
</dbReference>
<evidence type="ECO:0000256" key="4">
    <source>
        <dbReference type="ARBA" id="ARBA00022723"/>
    </source>
</evidence>
<sequence>MAKLEAHLYQSQFGRGPGLNLLNGITPYTSWYIRFVLANLWLFGSLVEKVFSKKPALNALQRTTIAVTLISGGVKENTLPPSAQSNVNHRIHPADSCQKIFEQNKRIINDERVKGKIKSCVEPSPISPFGDHVWPYSIIKHTIRQTFNGTIVVLPGLSLGGTDSKSYTSLTKNLYRFSPCHLMHSDFPRIHGINERITKADVERYLNFFYHLIVNSNLEILPKNHIKTEL</sequence>
<dbReference type="GO" id="GO:0008233">
    <property type="term" value="F:peptidase activity"/>
    <property type="evidence" value="ECO:0007669"/>
    <property type="project" value="UniProtKB-KW"/>
</dbReference>
<dbReference type="InterPro" id="IPR047177">
    <property type="entry name" value="Pept_M20A"/>
</dbReference>
<evidence type="ECO:0000313" key="8">
    <source>
        <dbReference type="EMBL" id="CAF1629478.1"/>
    </source>
</evidence>
<dbReference type="GO" id="GO:0043604">
    <property type="term" value="P:amide biosynthetic process"/>
    <property type="evidence" value="ECO:0007669"/>
    <property type="project" value="TreeGrafter"/>
</dbReference>
<dbReference type="InterPro" id="IPR011650">
    <property type="entry name" value="Peptidase_M20_dimer"/>
</dbReference>
<dbReference type="SUPFAM" id="SSF53187">
    <property type="entry name" value="Zn-dependent exopeptidases"/>
    <property type="match status" value="1"/>
</dbReference>
<evidence type="ECO:0000313" key="9">
    <source>
        <dbReference type="EMBL" id="CAF4526887.1"/>
    </source>
</evidence>
<dbReference type="Gene3D" id="1.10.150.900">
    <property type="match status" value="1"/>
</dbReference>
<dbReference type="OrthoDB" id="3064516at2759"/>
<evidence type="ECO:0000256" key="1">
    <source>
        <dbReference type="ARBA" id="ARBA00006247"/>
    </source>
</evidence>
<accession>A0A816CWD6</accession>
<dbReference type="GO" id="GO:0046872">
    <property type="term" value="F:metal ion binding"/>
    <property type="evidence" value="ECO:0007669"/>
    <property type="project" value="UniProtKB-KW"/>
</dbReference>
<evidence type="ECO:0000256" key="3">
    <source>
        <dbReference type="ARBA" id="ARBA00022670"/>
    </source>
</evidence>
<evidence type="ECO:0000256" key="2">
    <source>
        <dbReference type="ARBA" id="ARBA00011913"/>
    </source>
</evidence>
<name>A0A816CWD6_9BILA</name>
<dbReference type="PANTHER" id="PTHR45962:SF1">
    <property type="entry name" value="N-FATTY-ACYL-AMINO ACID SYNTHASE_HYDROLASE PM20D1"/>
    <property type="match status" value="1"/>
</dbReference>
<dbReference type="GO" id="GO:0004046">
    <property type="term" value="F:aminoacylase activity"/>
    <property type="evidence" value="ECO:0007669"/>
    <property type="project" value="UniProtKB-EC"/>
</dbReference>
<comment type="similarity">
    <text evidence="1">Belongs to the peptidase M20A family.</text>
</comment>
<keyword evidence="3" id="KW-0645">Protease</keyword>
<dbReference type="EMBL" id="CAJNOQ010043172">
    <property type="protein sequence ID" value="CAF1629478.1"/>
    <property type="molecule type" value="Genomic_DNA"/>
</dbReference>
<protein>
    <recommendedName>
        <fullName evidence="2">N-acyl-aliphatic-L-amino acid amidohydrolase</fullName>
        <ecNumber evidence="2">3.5.1.14</ecNumber>
    </recommendedName>
</protein>
<evidence type="ECO:0000256" key="6">
    <source>
        <dbReference type="ARBA" id="ARBA00022833"/>
    </source>
</evidence>
<evidence type="ECO:0000259" key="7">
    <source>
        <dbReference type="Pfam" id="PF07687"/>
    </source>
</evidence>
<dbReference type="FunFam" id="1.10.150.900:FF:000003">
    <property type="entry name" value="N-fatty-acyl-amino acid synthase/hydrolase PM20D1"/>
    <property type="match status" value="1"/>
</dbReference>
<keyword evidence="6" id="KW-0862">Zinc</keyword>
<evidence type="ECO:0000256" key="5">
    <source>
        <dbReference type="ARBA" id="ARBA00022801"/>
    </source>
</evidence>
<dbReference type="SUPFAM" id="SSF55031">
    <property type="entry name" value="Bacterial exopeptidase dimerisation domain"/>
    <property type="match status" value="1"/>
</dbReference>
<comment type="caution">
    <text evidence="8">The sequence shown here is derived from an EMBL/GenBank/DDBJ whole genome shotgun (WGS) entry which is preliminary data.</text>
</comment>